<accession>A0AAN5I2E5</accession>
<reference evidence="2" key="1">
    <citation type="submission" date="2022-10" db="EMBL/GenBank/DDBJ databases">
        <title>Genome assembly of Pristionchus species.</title>
        <authorList>
            <person name="Yoshida K."/>
            <person name="Sommer R.J."/>
        </authorList>
    </citation>
    <scope>NUCLEOTIDE SEQUENCE [LARGE SCALE GENOMIC DNA]</scope>
    <source>
        <strain evidence="2">RS5460</strain>
    </source>
</reference>
<gene>
    <name evidence="1" type="ORF">PMAYCL1PPCAC_19394</name>
</gene>
<dbReference type="PANTHER" id="PTHR36522:SF1">
    <property type="entry name" value="AT HOOK-CONTAINING PROTEIN ATTF-4"/>
    <property type="match status" value="1"/>
</dbReference>
<feature type="non-terminal residue" evidence="1">
    <location>
        <position position="386"/>
    </location>
</feature>
<evidence type="ECO:0000313" key="1">
    <source>
        <dbReference type="EMBL" id="GMR49199.1"/>
    </source>
</evidence>
<proteinExistence type="predicted"/>
<organism evidence="1 2">
    <name type="scientific">Pristionchus mayeri</name>
    <dbReference type="NCBI Taxonomy" id="1317129"/>
    <lineage>
        <taxon>Eukaryota</taxon>
        <taxon>Metazoa</taxon>
        <taxon>Ecdysozoa</taxon>
        <taxon>Nematoda</taxon>
        <taxon>Chromadorea</taxon>
        <taxon>Rhabditida</taxon>
        <taxon>Rhabditina</taxon>
        <taxon>Diplogasteromorpha</taxon>
        <taxon>Diplogasteroidea</taxon>
        <taxon>Neodiplogasteridae</taxon>
        <taxon>Pristionchus</taxon>
    </lineage>
</organism>
<feature type="non-terminal residue" evidence="1">
    <location>
        <position position="1"/>
    </location>
</feature>
<sequence length="386" mass="43463">REMSLAAIRAFISLSFDSLIPIFEKIEISPCINNTILRLVRIFSPIVNLAEAGNGCREECDEGEHKKCRMLLTMLLTLSEPHRMGAGEECLLPPNALYDCIEFSAPCQIRALIRGGCTFDSYYDEEGKNAAHRMMEKYSLIKLVWLIERGLDVNSVIMPKRESDLLIDTYDKPWKNYKESHEKAAFLSQLHSQRLTARSVAWTKRVEAVAGFNIRPLTLVHTLNPHACFNRFAAVTLCDNERKGFDSDDAVLLAVHSATVREGRGLVAAQRKTKKLAPEICVPFFLIDTASDDAAFEHPEKYECTRARLTVHNLDRPADSETVELTRLGSNGATTVFKVPKKEALSLISGRRFTECLLKVISPPEHSVILAQYFIVPYRNATGRFT</sequence>
<dbReference type="InterPro" id="IPR038839">
    <property type="entry name" value="Attf-4-like"/>
</dbReference>
<evidence type="ECO:0000313" key="2">
    <source>
        <dbReference type="Proteomes" id="UP001328107"/>
    </source>
</evidence>
<dbReference type="Proteomes" id="UP001328107">
    <property type="component" value="Unassembled WGS sequence"/>
</dbReference>
<dbReference type="PANTHER" id="PTHR36522">
    <property type="entry name" value="AT HOOK-CONTAINING PROTEIN ATTF-4"/>
    <property type="match status" value="1"/>
</dbReference>
<name>A0AAN5I2E5_9BILA</name>
<comment type="caution">
    <text evidence="1">The sequence shown here is derived from an EMBL/GenBank/DDBJ whole genome shotgun (WGS) entry which is preliminary data.</text>
</comment>
<dbReference type="AlphaFoldDB" id="A0AAN5I2E5"/>
<protein>
    <submittedName>
        <fullName evidence="1">Uncharacterized protein</fullName>
    </submittedName>
</protein>
<dbReference type="EMBL" id="BTRK01000004">
    <property type="protein sequence ID" value="GMR49199.1"/>
    <property type="molecule type" value="Genomic_DNA"/>
</dbReference>
<keyword evidence="2" id="KW-1185">Reference proteome</keyword>